<evidence type="ECO:0000313" key="4">
    <source>
        <dbReference type="Proteomes" id="UP001161757"/>
    </source>
</evidence>
<name>A0AAN6EQS8_EXODE</name>
<dbReference type="Proteomes" id="UP001161757">
    <property type="component" value="Unassembled WGS sequence"/>
</dbReference>
<dbReference type="PANTHER" id="PTHR24148">
    <property type="entry name" value="ANKYRIN REPEAT DOMAIN-CONTAINING PROTEIN 39 HOMOLOG-RELATED"/>
    <property type="match status" value="1"/>
</dbReference>
<evidence type="ECO:0000259" key="2">
    <source>
        <dbReference type="Pfam" id="PF06985"/>
    </source>
</evidence>
<organism evidence="3 4">
    <name type="scientific">Exophiala dermatitidis</name>
    <name type="common">Black yeast-like fungus</name>
    <name type="synonym">Wangiella dermatitidis</name>
    <dbReference type="NCBI Taxonomy" id="5970"/>
    <lineage>
        <taxon>Eukaryota</taxon>
        <taxon>Fungi</taxon>
        <taxon>Dikarya</taxon>
        <taxon>Ascomycota</taxon>
        <taxon>Pezizomycotina</taxon>
        <taxon>Eurotiomycetes</taxon>
        <taxon>Chaetothyriomycetidae</taxon>
        <taxon>Chaetothyriales</taxon>
        <taxon>Herpotrichiellaceae</taxon>
        <taxon>Exophiala</taxon>
    </lineage>
</organism>
<dbReference type="InterPro" id="IPR052895">
    <property type="entry name" value="HetReg/Transcr_Mod"/>
</dbReference>
<evidence type="ECO:0000256" key="1">
    <source>
        <dbReference type="SAM" id="MobiDB-lite"/>
    </source>
</evidence>
<dbReference type="Pfam" id="PF06985">
    <property type="entry name" value="HET"/>
    <property type="match status" value="1"/>
</dbReference>
<feature type="region of interest" description="Disordered" evidence="1">
    <location>
        <begin position="1"/>
        <end position="32"/>
    </location>
</feature>
<proteinExistence type="predicted"/>
<dbReference type="Pfam" id="PF26639">
    <property type="entry name" value="Het-6_barrel"/>
    <property type="match status" value="1"/>
</dbReference>
<feature type="domain" description="Heterokaryon incompatibility" evidence="2">
    <location>
        <begin position="77"/>
        <end position="243"/>
    </location>
</feature>
<dbReference type="PANTHER" id="PTHR24148:SF64">
    <property type="entry name" value="HETEROKARYON INCOMPATIBILITY DOMAIN-CONTAINING PROTEIN"/>
    <property type="match status" value="1"/>
</dbReference>
<feature type="compositionally biased region" description="Polar residues" evidence="1">
    <location>
        <begin position="1"/>
        <end position="10"/>
    </location>
</feature>
<dbReference type="EMBL" id="JAJGCB010000014">
    <property type="protein sequence ID" value="KAJ8989494.1"/>
    <property type="molecule type" value="Genomic_DNA"/>
</dbReference>
<sequence>MNKRQTASTEDSGEAVKKQWARHGKNEKDSNPAMMPFSYAGLALGPNQIRLMKLKDGSDNTKIEFELHTKERGRAEYHALSYTWGSPVGDQEAICNGQSMMITTNLQLALSRLRKVQKDAYLWVDAVCIDQADPDEKSIQVRRMSEIYRDAAAVIVWLGEENDGTGLGIQLLSNLCRAFPSSNGDDIRSLYLDHSSLPTAEELDKAGQLDKLGIPSDTTSAPWQAAAKILDAAWFGRRWILQEVARSEKGFFRIGSHETTPEIILGGAYRILSLPELNHALDHNQRRNCIRVESIVQLLRMQQSSWLHESLADILLETANFESSDPRDRIFAILGCLDTTVPDHLVDYTKDLTEVLTSVAMCESERDTDEYFLSLLRGLCYVDKVSDTVPSWIPTWEFSSPAWLSLWDVVEADAVDVAQMEVSISVDRKRLQTRAIIFDRVATVSDPTFERDGLPMARDDPDTQERQFSRDYDEKCDWLVQCERIATGVADASLETFLRCYLFGVDLEEQDFDFVNAYQTYLRMGALKSAVQAGSGNLHPAHYRQRCRRLNVQPQLDMPGLDDAKDADADETIAVDEYSRAMSKVAYSWFETEQLSPRERYGRRFFASQNGRIGWAPQAVQAGDSLCVIFGFAVPFAIRKVKEEDKSGPGQYRLLGACYVHDHMVGEIFLDEELERSTIEII</sequence>
<comment type="caution">
    <text evidence="3">The sequence shown here is derived from an EMBL/GenBank/DDBJ whole genome shotgun (WGS) entry which is preliminary data.</text>
</comment>
<dbReference type="AlphaFoldDB" id="A0AAN6EQS8"/>
<gene>
    <name evidence="3" type="ORF">HRR80_006729</name>
</gene>
<protein>
    <recommendedName>
        <fullName evidence="2">Heterokaryon incompatibility domain-containing protein</fullName>
    </recommendedName>
</protein>
<reference evidence="3" key="1">
    <citation type="submission" date="2023-01" db="EMBL/GenBank/DDBJ databases">
        <title>Exophiala dermititidis isolated from Cystic Fibrosis Patient.</title>
        <authorList>
            <person name="Kurbessoian T."/>
            <person name="Crocker A."/>
            <person name="Murante D."/>
            <person name="Hogan D.A."/>
            <person name="Stajich J.E."/>
        </authorList>
    </citation>
    <scope>NUCLEOTIDE SEQUENCE</scope>
    <source>
        <strain evidence="3">Ex8</strain>
    </source>
</reference>
<accession>A0AAN6EQS8</accession>
<dbReference type="InterPro" id="IPR010730">
    <property type="entry name" value="HET"/>
</dbReference>
<evidence type="ECO:0000313" key="3">
    <source>
        <dbReference type="EMBL" id="KAJ8989494.1"/>
    </source>
</evidence>